<proteinExistence type="predicted"/>
<dbReference type="InterPro" id="IPR016181">
    <property type="entry name" value="Acyl_CoA_acyltransferase"/>
</dbReference>
<evidence type="ECO:0000313" key="1">
    <source>
        <dbReference type="EMBL" id="CAB4036695.1"/>
    </source>
</evidence>
<comment type="caution">
    <text evidence="1">The sequence shown here is derived from an EMBL/GenBank/DDBJ whole genome shotgun (WGS) entry which is preliminary data.</text>
</comment>
<evidence type="ECO:0000313" key="2">
    <source>
        <dbReference type="Proteomes" id="UP001152795"/>
    </source>
</evidence>
<dbReference type="Proteomes" id="UP001152795">
    <property type="component" value="Unassembled WGS sequence"/>
</dbReference>
<dbReference type="PROSITE" id="PS51186">
    <property type="entry name" value="GNAT"/>
    <property type="match status" value="1"/>
</dbReference>
<dbReference type="PANTHER" id="PTHR47237">
    <property type="entry name" value="SLL0310 PROTEIN"/>
    <property type="match status" value="1"/>
</dbReference>
<dbReference type="Pfam" id="PF00583">
    <property type="entry name" value="Acetyltransf_1"/>
    <property type="match status" value="1"/>
</dbReference>
<dbReference type="Gene3D" id="3.40.630.90">
    <property type="match status" value="1"/>
</dbReference>
<accession>A0A7D9JUK6</accession>
<dbReference type="GO" id="GO:0016747">
    <property type="term" value="F:acyltransferase activity, transferring groups other than amino-acyl groups"/>
    <property type="evidence" value="ECO:0007669"/>
    <property type="project" value="InterPro"/>
</dbReference>
<dbReference type="SUPFAM" id="SSF55729">
    <property type="entry name" value="Acyl-CoA N-acyltransferases (Nat)"/>
    <property type="match status" value="1"/>
</dbReference>
<keyword evidence="2" id="KW-1185">Reference proteome</keyword>
<reference evidence="1" key="1">
    <citation type="submission" date="2020-04" db="EMBL/GenBank/DDBJ databases">
        <authorList>
            <person name="Alioto T."/>
            <person name="Alioto T."/>
            <person name="Gomez Garrido J."/>
        </authorList>
    </citation>
    <scope>NUCLEOTIDE SEQUENCE</scope>
    <source>
        <strain evidence="1">A484AB</strain>
    </source>
</reference>
<dbReference type="Gene3D" id="3.40.630.30">
    <property type="match status" value="1"/>
</dbReference>
<sequence length="307" mass="34746">MCDHCKMFRIRLITTTSTLLKHYYQLSLARQGWRPCFGDIDCYLQLDPTGMYVGALNDKPIATYSAIKYADGYRHLGSYIVKEEYQKLGYGLNLEEACLANSAPIKNMSLYTTPEMVRKAEKRHAMISRWPVGIYDLNISKALDKLREYNSDSCEVKHINEINMQDVCDYDTDVFGYNRIKFLEKWLNTPGAHVRVAVNKEGSIVGYVAVRLAFFQDEGYKLGPLFCENIEVGKALLKGVFEDVRECGLSTSHSAILDSPIGKNLDAKELMQLVDGKCLGHIEFMTTNGLPKGRFNQWFAITSPVCG</sequence>
<protein>
    <submittedName>
        <fullName evidence="1">Uncharacterized protein LOC110244569 isoform X1</fullName>
    </submittedName>
</protein>
<gene>
    <name evidence="1" type="ORF">PACLA_8A004280</name>
</gene>
<dbReference type="OrthoDB" id="5771378at2759"/>
<dbReference type="InterPro" id="IPR052729">
    <property type="entry name" value="Acyl/Acetyltrans_Enzymes"/>
</dbReference>
<dbReference type="EMBL" id="CACRXK020022310">
    <property type="protein sequence ID" value="CAB4036695.1"/>
    <property type="molecule type" value="Genomic_DNA"/>
</dbReference>
<dbReference type="InterPro" id="IPR000182">
    <property type="entry name" value="GNAT_dom"/>
</dbReference>
<dbReference type="Pfam" id="PF18014">
    <property type="entry name" value="Acetyltransf_18"/>
    <property type="match status" value="1"/>
</dbReference>
<dbReference type="AlphaFoldDB" id="A0A7D9JUK6"/>
<name>A0A7D9JUK6_PARCT</name>
<dbReference type="PANTHER" id="PTHR47237:SF1">
    <property type="entry name" value="SLL0310 PROTEIN"/>
    <property type="match status" value="1"/>
</dbReference>
<dbReference type="InterPro" id="IPR041496">
    <property type="entry name" value="YitH/HolE_GNAT"/>
</dbReference>
<organism evidence="1 2">
    <name type="scientific">Paramuricea clavata</name>
    <name type="common">Red gorgonian</name>
    <name type="synonym">Violescent sea-whip</name>
    <dbReference type="NCBI Taxonomy" id="317549"/>
    <lineage>
        <taxon>Eukaryota</taxon>
        <taxon>Metazoa</taxon>
        <taxon>Cnidaria</taxon>
        <taxon>Anthozoa</taxon>
        <taxon>Octocorallia</taxon>
        <taxon>Malacalcyonacea</taxon>
        <taxon>Plexauridae</taxon>
        <taxon>Paramuricea</taxon>
    </lineage>
</organism>